<proteinExistence type="inferred from homology"/>
<evidence type="ECO:0000256" key="4">
    <source>
        <dbReference type="ARBA" id="ARBA00023239"/>
    </source>
</evidence>
<dbReference type="InterPro" id="IPR039793">
    <property type="entry name" value="UROS/Hem4"/>
</dbReference>
<dbReference type="GO" id="GO:0006780">
    <property type="term" value="P:uroporphyrinogen III biosynthetic process"/>
    <property type="evidence" value="ECO:0007669"/>
    <property type="project" value="UniProtKB-UniRule"/>
</dbReference>
<evidence type="ECO:0000256" key="8">
    <source>
        <dbReference type="ARBA" id="ARBA00048617"/>
    </source>
</evidence>
<dbReference type="CDD" id="cd06578">
    <property type="entry name" value="HemD"/>
    <property type="match status" value="1"/>
</dbReference>
<dbReference type="UniPathway" id="UPA00251">
    <property type="reaction ID" value="UER00320"/>
</dbReference>
<keyword evidence="5 9" id="KW-0627">Porphyrin biosynthesis</keyword>
<evidence type="ECO:0000256" key="1">
    <source>
        <dbReference type="ARBA" id="ARBA00004772"/>
    </source>
</evidence>
<sequence>MCLPLLGKRILITREQRKAAKFAQKIKGLGGEPVEIPLIYITCIRPPNHDVIQQLMKYQWIFFTSGNGVACFFQLLKHECIPLEHLAKLNIAVVGRKTETKLIELTGRSADFIPSSFDADTMADEFLTQYPDANEFLLVRGNLSRDVLPERFEKRKKTYTNLEVYETHKNEQMQLLLQTTLAKTVIDYITFTSPSTVEAFAHMTTARKVAPCICIGTTTEQRAKELGFSPILTAKEFTVDGMIECIKQDVTNQRKEETE</sequence>
<comment type="caution">
    <text evidence="11">The sequence shown here is derived from an EMBL/GenBank/DDBJ whole genome shotgun (WGS) entry which is preliminary data.</text>
</comment>
<dbReference type="GeneID" id="66870164"/>
<comment type="similarity">
    <text evidence="2 9">Belongs to the uroporphyrinogen-III synthase family.</text>
</comment>
<evidence type="ECO:0000259" key="10">
    <source>
        <dbReference type="Pfam" id="PF02602"/>
    </source>
</evidence>
<protein>
    <recommendedName>
        <fullName evidence="7 9">Uroporphyrinogen-III synthase</fullName>
        <ecNumber evidence="3 9">4.2.1.75</ecNumber>
    </recommendedName>
</protein>
<name>A0A0L0QQ12_VIRPA</name>
<evidence type="ECO:0000256" key="6">
    <source>
        <dbReference type="ARBA" id="ARBA00037589"/>
    </source>
</evidence>
<comment type="catalytic activity">
    <reaction evidence="8 9">
        <text>hydroxymethylbilane = uroporphyrinogen III + H2O</text>
        <dbReference type="Rhea" id="RHEA:18965"/>
        <dbReference type="ChEBI" id="CHEBI:15377"/>
        <dbReference type="ChEBI" id="CHEBI:57308"/>
        <dbReference type="ChEBI" id="CHEBI:57845"/>
        <dbReference type="EC" id="4.2.1.75"/>
    </reaction>
</comment>
<dbReference type="Gene3D" id="3.40.50.10090">
    <property type="match status" value="2"/>
</dbReference>
<dbReference type="Proteomes" id="UP000036780">
    <property type="component" value="Unassembled WGS sequence"/>
</dbReference>
<comment type="pathway">
    <text evidence="1 9">Porphyrin-containing compound metabolism; protoporphyrin-IX biosynthesis; coproporphyrinogen-III from 5-aminolevulinate: step 3/4.</text>
</comment>
<dbReference type="InterPro" id="IPR036108">
    <property type="entry name" value="4pyrrol_syn_uPrphyn_synt_sf"/>
</dbReference>
<evidence type="ECO:0000313" key="11">
    <source>
        <dbReference type="EMBL" id="KNE20636.1"/>
    </source>
</evidence>
<keyword evidence="4 9" id="KW-0456">Lyase</keyword>
<organism evidence="11 12">
    <name type="scientific">Virgibacillus pantothenticus</name>
    <dbReference type="NCBI Taxonomy" id="1473"/>
    <lineage>
        <taxon>Bacteria</taxon>
        <taxon>Bacillati</taxon>
        <taxon>Bacillota</taxon>
        <taxon>Bacilli</taxon>
        <taxon>Bacillales</taxon>
        <taxon>Bacillaceae</taxon>
        <taxon>Virgibacillus</taxon>
    </lineage>
</organism>
<evidence type="ECO:0000256" key="7">
    <source>
        <dbReference type="ARBA" id="ARBA00040167"/>
    </source>
</evidence>
<dbReference type="RefSeq" id="WP_050353215.1">
    <property type="nucleotide sequence ID" value="NZ_CP073011.1"/>
</dbReference>
<dbReference type="OrthoDB" id="9815856at2"/>
<comment type="function">
    <text evidence="6 9">Catalyzes cyclization of the linear tetrapyrrole, hydroxymethylbilane, to the macrocyclic uroporphyrinogen III.</text>
</comment>
<dbReference type="SUPFAM" id="SSF69618">
    <property type="entry name" value="HemD-like"/>
    <property type="match status" value="1"/>
</dbReference>
<evidence type="ECO:0000256" key="2">
    <source>
        <dbReference type="ARBA" id="ARBA00008133"/>
    </source>
</evidence>
<evidence type="ECO:0000313" key="12">
    <source>
        <dbReference type="Proteomes" id="UP000036780"/>
    </source>
</evidence>
<reference evidence="12" key="1">
    <citation type="submission" date="2015-07" db="EMBL/GenBank/DDBJ databases">
        <title>Fjat-10053 dsm26.</title>
        <authorList>
            <person name="Liu B."/>
            <person name="Wang J."/>
            <person name="Zhu Y."/>
            <person name="Liu G."/>
            <person name="Chen Q."/>
            <person name="Chen Z."/>
            <person name="Lan J."/>
            <person name="Che J."/>
            <person name="Ge C."/>
            <person name="Shi H."/>
            <person name="Pan Z."/>
            <person name="Liu X."/>
        </authorList>
    </citation>
    <scope>NUCLEOTIDE SEQUENCE [LARGE SCALE GENOMIC DNA]</scope>
    <source>
        <strain evidence="12">DSM 26</strain>
    </source>
</reference>
<dbReference type="AlphaFoldDB" id="A0A0L0QQ12"/>
<dbReference type="EC" id="4.2.1.75" evidence="3 9"/>
<dbReference type="PANTHER" id="PTHR38042">
    <property type="entry name" value="UROPORPHYRINOGEN-III SYNTHASE, CHLOROPLASTIC"/>
    <property type="match status" value="1"/>
</dbReference>
<keyword evidence="12" id="KW-1185">Reference proteome</keyword>
<gene>
    <name evidence="11" type="ORF">AFK71_20015</name>
</gene>
<dbReference type="PATRIC" id="fig|1473.5.peg.2749"/>
<evidence type="ECO:0000256" key="9">
    <source>
        <dbReference type="RuleBase" id="RU366031"/>
    </source>
</evidence>
<dbReference type="PANTHER" id="PTHR38042:SF1">
    <property type="entry name" value="UROPORPHYRINOGEN-III SYNTHASE, CHLOROPLASTIC"/>
    <property type="match status" value="1"/>
</dbReference>
<evidence type="ECO:0000256" key="3">
    <source>
        <dbReference type="ARBA" id="ARBA00013109"/>
    </source>
</evidence>
<accession>A0A0L0QQ12</accession>
<dbReference type="Pfam" id="PF02602">
    <property type="entry name" value="HEM4"/>
    <property type="match status" value="1"/>
</dbReference>
<feature type="domain" description="Tetrapyrrole biosynthesis uroporphyrinogen III synthase" evidence="10">
    <location>
        <begin position="21"/>
        <end position="244"/>
    </location>
</feature>
<evidence type="ECO:0000256" key="5">
    <source>
        <dbReference type="ARBA" id="ARBA00023244"/>
    </source>
</evidence>
<dbReference type="InterPro" id="IPR003754">
    <property type="entry name" value="4pyrrol_synth_uPrphyn_synth"/>
</dbReference>
<dbReference type="GO" id="GO:0006782">
    <property type="term" value="P:protoporphyrinogen IX biosynthetic process"/>
    <property type="evidence" value="ECO:0007669"/>
    <property type="project" value="UniProtKB-UniRule"/>
</dbReference>
<dbReference type="EMBL" id="LGTO01000007">
    <property type="protein sequence ID" value="KNE20636.1"/>
    <property type="molecule type" value="Genomic_DNA"/>
</dbReference>
<dbReference type="GO" id="GO:0004852">
    <property type="term" value="F:uroporphyrinogen-III synthase activity"/>
    <property type="evidence" value="ECO:0007669"/>
    <property type="project" value="UniProtKB-UniRule"/>
</dbReference>